<dbReference type="InterPro" id="IPR012295">
    <property type="entry name" value="TBP_dom_sf"/>
</dbReference>
<dbReference type="FunFam" id="2.60.40.1230:FF:000003">
    <property type="entry name" value="AP-2 complex subunit alpha"/>
    <property type="match status" value="1"/>
</dbReference>
<accession>A0A3Q1H4Q7</accession>
<dbReference type="PANTHER" id="PTHR22780">
    <property type="entry name" value="ADAPTIN, ALPHA/GAMMA/EPSILON"/>
    <property type="match status" value="1"/>
</dbReference>
<comment type="subunit">
    <text evidence="10">Adaptor protein complex 2 (AP-2) is a heterotetramer composed of two large adaptins (alpha-type subunit AP2A1 or AP2A2 and beta-type subunit AP2B1), a medium adaptin (mu-type subunit AP2M1) and a small adaptin (sigma-type subunit AP2S1).</text>
</comment>
<dbReference type="InterPro" id="IPR003164">
    <property type="entry name" value="Clathrin_a-adaptin_app_sub_C"/>
</dbReference>
<sequence>MPTVSKGDGMRGLAVFISDIRNCKSKEAEIKRINKELANIRSKFKGDKALDGYSKKKYVCKLLFIFLLGHDIDFGHMEAVNLLSSNKYTEKQIGYLFISVLVNSNSDLIRLINNGIKNDLASRNPTFMNLALHCIANVGSREMAEAFAFEIPSILVAGDTMDSVKQSAALCLLRLNRTSPDLVPMGEWTARVVHLLNDQHLGVVTAATSLITTLAQKSPDDFKTSISLAVARLSRIVTSASIDLQDYTYYFVAAPWLSVKLLRLLQCYPPPEDAALRSRLTECLETILNKAQEPPKSKKVQHSNAKNAVLFEAISLIIHHDSEPTLLVRACNQLGQFLQHRETNLRYLALESMCTLASSEFSHEAVKTHIDTVINALKTERDVSVRQRAVDLLYAMCDRSNAKQIVAEMLSYLETADYSIREEIVLKVAILAEKYAVDYTWYVDTILNLIRVAGDYVSEEVWYRVIQIVINRDDVQGYAAKTVFEALQAPACHENLVKVGGYILGEFGNLIAGDSRSSPLVQFNLLHSKFHLCSVPTRALLLSAYIKFINLFPEVKATIQDVLRSDSQLRNADVELQQRAVEYLKLSCIASTDILATVLEEMPPFPERESSILAKLKKKKGPGKLPDIDDNRRNVNGSSEHSENTDTTSKSSPSLLEDLLPTDRPRPSSCSPAILAARTMASAHPFTDILNLNSTPSTGPNLLVDVFSDSSTSASVDVSEDNFSRFVCKNNGVIYENQLLQIGLKSEYRQNLGRIYVFYGNKTSTQFLSFSSFVTTSDILKSQLNVHAKTVDPVIEGGAQVQQILNIECVSDFIDAPVLNIQFRYGGTLQNIAVKLPVMLNKFFQPTEMTSQDFFQRWKQLGAPQQEVQKIFKAQHPMDTDVTKAKILGFGVALLDGVDPNPANFVGAGVIHTKSTQVGCLLRLEPNAQAQMYRLTLRTSRESVSQRLCELLGEQF</sequence>
<evidence type="ECO:0000256" key="3">
    <source>
        <dbReference type="ARBA" id="ARBA00006613"/>
    </source>
</evidence>
<name>A0A3Q1H4Q7_9TELE</name>
<feature type="compositionally biased region" description="Polar residues" evidence="12">
    <location>
        <begin position="634"/>
        <end position="654"/>
    </location>
</feature>
<feature type="binding site" evidence="11">
    <location>
        <begin position="11"/>
        <end position="12"/>
    </location>
    <ligand>
        <name>a 1,2-diacyl-sn-glycero-3-phospho-(1D-myo-inositol-3,4,5-trisphosphate)</name>
        <dbReference type="ChEBI" id="CHEBI:57836"/>
    </ligand>
</feature>
<evidence type="ECO:0000256" key="11">
    <source>
        <dbReference type="PIRSR" id="PIRSR037091-1"/>
    </source>
</evidence>
<evidence type="ECO:0000256" key="2">
    <source>
        <dbReference type="ARBA" id="ARBA00004277"/>
    </source>
</evidence>
<dbReference type="Ensembl" id="ENSAPOT00000030856.1">
    <property type="protein sequence ID" value="ENSAPOP00000034767.1"/>
    <property type="gene ID" value="ENSAPOG00000024283.1"/>
</dbReference>
<dbReference type="AlphaFoldDB" id="A0A3Q1H4Q7"/>
<keyword evidence="5" id="KW-1003">Cell membrane</keyword>
<dbReference type="GO" id="GO:0006886">
    <property type="term" value="P:intracellular protein transport"/>
    <property type="evidence" value="ECO:0007669"/>
    <property type="project" value="UniProtKB-UniRule"/>
</dbReference>
<dbReference type="InterPro" id="IPR016024">
    <property type="entry name" value="ARM-type_fold"/>
</dbReference>
<evidence type="ECO:0000256" key="8">
    <source>
        <dbReference type="ARBA" id="ARBA00023136"/>
    </source>
</evidence>
<comment type="subcellular location">
    <subcellularLocation>
        <location evidence="1">Cell membrane</location>
    </subcellularLocation>
    <subcellularLocation>
        <location evidence="2">Membrane</location>
        <location evidence="2">Coated pit</location>
        <topology evidence="2">Peripheral membrane protein</topology>
        <orientation evidence="2">Cytoplasmic side</orientation>
    </subcellularLocation>
</comment>
<evidence type="ECO:0000256" key="9">
    <source>
        <dbReference type="ARBA" id="ARBA00023176"/>
    </source>
</evidence>
<dbReference type="InterPro" id="IPR050840">
    <property type="entry name" value="Adaptor_Complx_Large_Subunit"/>
</dbReference>
<dbReference type="GO" id="GO:0030122">
    <property type="term" value="C:AP-2 adaptor complex"/>
    <property type="evidence" value="ECO:0007669"/>
    <property type="project" value="InterPro"/>
</dbReference>
<dbReference type="Pfam" id="PF01602">
    <property type="entry name" value="Adaptin_N"/>
    <property type="match status" value="1"/>
</dbReference>
<evidence type="ECO:0000259" key="13">
    <source>
        <dbReference type="SMART" id="SM00809"/>
    </source>
</evidence>
<reference evidence="14" key="2">
    <citation type="submission" date="2025-09" db="UniProtKB">
        <authorList>
            <consortium name="Ensembl"/>
        </authorList>
    </citation>
    <scope>IDENTIFICATION</scope>
</reference>
<dbReference type="InParanoid" id="A0A3Q1H4Q7"/>
<feature type="binding site" evidence="11">
    <location>
        <position position="43"/>
    </location>
    <ligand>
        <name>a 1,2-diacyl-sn-glycero-3-phospho-(1D-myo-inositol-3,4,5-trisphosphate)</name>
        <dbReference type="ChEBI" id="CHEBI:57836"/>
    </ligand>
</feature>
<dbReference type="SUPFAM" id="SSF48371">
    <property type="entry name" value="ARM repeat"/>
    <property type="match status" value="1"/>
</dbReference>
<protein>
    <recommendedName>
        <fullName evidence="10">AP-2 complex subunit alpha</fullName>
    </recommendedName>
</protein>
<dbReference type="SUPFAM" id="SSF55711">
    <property type="entry name" value="Subdomain of clathrin and coatomer appendage domain"/>
    <property type="match status" value="1"/>
</dbReference>
<dbReference type="STRING" id="80966.ENSAPOP00000034767"/>
<keyword evidence="7 10" id="KW-0653">Protein transport</keyword>
<evidence type="ECO:0000256" key="7">
    <source>
        <dbReference type="ARBA" id="ARBA00022927"/>
    </source>
</evidence>
<dbReference type="GO" id="GO:0072583">
    <property type="term" value="P:clathrin-dependent endocytosis"/>
    <property type="evidence" value="ECO:0007669"/>
    <property type="project" value="InterPro"/>
</dbReference>
<organism evidence="14 15">
    <name type="scientific">Acanthochromis polyacanthus</name>
    <name type="common">spiny chromis</name>
    <dbReference type="NCBI Taxonomy" id="80966"/>
    <lineage>
        <taxon>Eukaryota</taxon>
        <taxon>Metazoa</taxon>
        <taxon>Chordata</taxon>
        <taxon>Craniata</taxon>
        <taxon>Vertebrata</taxon>
        <taxon>Euteleostomi</taxon>
        <taxon>Actinopterygii</taxon>
        <taxon>Neopterygii</taxon>
        <taxon>Teleostei</taxon>
        <taxon>Neoteleostei</taxon>
        <taxon>Acanthomorphata</taxon>
        <taxon>Ovalentaria</taxon>
        <taxon>Pomacentridae</taxon>
        <taxon>Acanthochromis</taxon>
    </lineage>
</organism>
<feature type="domain" description="Clathrin adaptor alpha/beta/gamma-adaptin appendage Ig-like subdomain" evidence="13">
    <location>
        <begin position="724"/>
        <end position="837"/>
    </location>
</feature>
<keyword evidence="15" id="KW-1185">Reference proteome</keyword>
<evidence type="ECO:0000256" key="10">
    <source>
        <dbReference type="PIRNR" id="PIRNR037091"/>
    </source>
</evidence>
<reference evidence="14" key="1">
    <citation type="submission" date="2025-08" db="UniProtKB">
        <authorList>
            <consortium name="Ensembl"/>
        </authorList>
    </citation>
    <scope>IDENTIFICATION</scope>
</reference>
<dbReference type="InterPro" id="IPR009028">
    <property type="entry name" value="Coatomer/calthrin_app_sub_C"/>
</dbReference>
<keyword evidence="4 10" id="KW-0813">Transport</keyword>
<keyword evidence="6 10" id="KW-0254">Endocytosis</keyword>
<dbReference type="InterPro" id="IPR011989">
    <property type="entry name" value="ARM-like"/>
</dbReference>
<dbReference type="Gene3D" id="3.30.310.10">
    <property type="entry name" value="TATA-Binding Protein"/>
    <property type="match status" value="1"/>
</dbReference>
<dbReference type="GeneTree" id="ENSGT00950000182838"/>
<dbReference type="SUPFAM" id="SSF49348">
    <property type="entry name" value="Clathrin adaptor appendage domain"/>
    <property type="match status" value="1"/>
</dbReference>
<evidence type="ECO:0000313" key="15">
    <source>
        <dbReference type="Proteomes" id="UP000257200"/>
    </source>
</evidence>
<evidence type="ECO:0000256" key="5">
    <source>
        <dbReference type="ARBA" id="ARBA00022475"/>
    </source>
</evidence>
<evidence type="ECO:0000256" key="12">
    <source>
        <dbReference type="SAM" id="MobiDB-lite"/>
    </source>
</evidence>
<keyword evidence="9 10" id="KW-0168">Coated pit</keyword>
<dbReference type="GO" id="GO:0035615">
    <property type="term" value="F:clathrin adaptor activity"/>
    <property type="evidence" value="ECO:0007669"/>
    <property type="project" value="InterPro"/>
</dbReference>
<dbReference type="InterPro" id="IPR017104">
    <property type="entry name" value="AP2_complex_asu"/>
</dbReference>
<dbReference type="Pfam" id="PF02296">
    <property type="entry name" value="Alpha_adaptin_C"/>
    <property type="match status" value="1"/>
</dbReference>
<dbReference type="Pfam" id="PF02883">
    <property type="entry name" value="Alpha_adaptinC2"/>
    <property type="match status" value="1"/>
</dbReference>
<feature type="binding site" evidence="11">
    <location>
        <begin position="57"/>
        <end position="61"/>
    </location>
    <ligand>
        <name>a 1,2-diacyl-sn-glycero-3-phospho-(1D-myo-inositol-3,4,5-trisphosphate)</name>
        <dbReference type="ChEBI" id="CHEBI:57836"/>
    </ligand>
</feature>
<feature type="binding site" evidence="11">
    <location>
        <position position="53"/>
    </location>
    <ligand>
        <name>a 1,2-diacyl-sn-glycero-3-phospho-(1D-myo-inositol-3,4,5-trisphosphate)</name>
        <dbReference type="ChEBI" id="CHEBI:57836"/>
    </ligand>
</feature>
<comment type="function">
    <text evidence="10">Component of the adaptor protein complex 2 (AP-2). Adaptor protein complexes function in protein transport via transport vesicles in different membrane traffic pathways. Adaptor protein complexes are vesicle coat components and appear to be involved in cargo selection and vesicle formation. AP-2 is involved in clathrin-dependent endocytosis in which cargo proteins are incorporated into vesicles surrounded by clathrin (clathrin-coated vesicles, CCVs) which are destined for fusion with the early endosome. The clathrin lattice serves as a mechanical scaffold but is itself unable to bind directly to membrane components. Clathrin-associated adaptor protein (AP) complexes which can bind directly to both the clathrin lattice and to the lipid and protein components of membranes are considered to be the major clathrin adaptors contributing the CCV formation. AP-2 also serves as a cargo receptor to selectively sort the membrane proteins involved in receptor-mediated endocytosis. AP-2 seems to play a role in the recycling of synaptic vesicle membranes from the presynaptic surface. AP-2 recognizes Y-X-X-[FILMV] (Y-X-X-Phi) and [ED]-X-X-X-L-[LI] endocytosis signal motifs within the cytosolic tails of transmembrane cargo molecules. AP-2 may also play a role in maintaining normal post-endocytic trafficking through the ARF6-regulated, non-clathrin pathway. The AP-2 alpha subunit binds polyphosphoinositide-containing lipids, positioning AP-2 on the membrane. The AP-2 alpha subunit acts via its C-terminal appendage domain as a scaffolding platform for endocytic accessory proteins. The AP-2 alpha and AP-2 sigma subunits are thought to contribute to the recognition of the [ED]-X-X-X-L-[LI] motif.</text>
</comment>
<evidence type="ECO:0000256" key="4">
    <source>
        <dbReference type="ARBA" id="ARBA00022448"/>
    </source>
</evidence>
<dbReference type="InterPro" id="IPR013041">
    <property type="entry name" value="Clathrin_app_Ig-like_sf"/>
</dbReference>
<evidence type="ECO:0000313" key="14">
    <source>
        <dbReference type="Ensembl" id="ENSAPOP00000034767.1"/>
    </source>
</evidence>
<dbReference type="FunFam" id="1.25.10.10:FF:000020">
    <property type="entry name" value="AP-2 complex subunit alpha"/>
    <property type="match status" value="1"/>
</dbReference>
<dbReference type="FunFam" id="3.30.310.10:FF:000004">
    <property type="entry name" value="AP-2 complex subunit alpha"/>
    <property type="match status" value="1"/>
</dbReference>
<dbReference type="Gene3D" id="1.25.10.10">
    <property type="entry name" value="Leucine-rich Repeat Variant"/>
    <property type="match status" value="1"/>
</dbReference>
<dbReference type="InterPro" id="IPR002553">
    <property type="entry name" value="Clathrin/coatomer_adapt-like_N"/>
</dbReference>
<evidence type="ECO:0000256" key="6">
    <source>
        <dbReference type="ARBA" id="ARBA00022583"/>
    </source>
</evidence>
<dbReference type="Gene3D" id="2.60.40.1230">
    <property type="match status" value="1"/>
</dbReference>
<proteinExistence type="inferred from homology"/>
<evidence type="ECO:0000256" key="1">
    <source>
        <dbReference type="ARBA" id="ARBA00004236"/>
    </source>
</evidence>
<dbReference type="SMART" id="SM00809">
    <property type="entry name" value="Alpha_adaptinC2"/>
    <property type="match status" value="1"/>
</dbReference>
<comment type="similarity">
    <text evidence="3 10">Belongs to the adaptor complexes large subunit family.</text>
</comment>
<feature type="region of interest" description="Disordered" evidence="12">
    <location>
        <begin position="618"/>
        <end position="668"/>
    </location>
</feature>
<dbReference type="Proteomes" id="UP000257200">
    <property type="component" value="Unplaced"/>
</dbReference>
<dbReference type="InterPro" id="IPR008152">
    <property type="entry name" value="Clathrin_a/b/g-adaptin_app_Ig"/>
</dbReference>
<keyword evidence="8 10" id="KW-0472">Membrane</keyword>
<dbReference type="PIRSF" id="PIRSF037091">
    <property type="entry name" value="AP2_complex_alpha"/>
    <property type="match status" value="1"/>
</dbReference>